<feature type="compositionally biased region" description="Low complexity" evidence="1">
    <location>
        <begin position="8"/>
        <end position="20"/>
    </location>
</feature>
<evidence type="ECO:0000313" key="2">
    <source>
        <dbReference type="EMBL" id="GBN95430.1"/>
    </source>
</evidence>
<comment type="caution">
    <text evidence="2">The sequence shown here is derived from an EMBL/GenBank/DDBJ whole genome shotgun (WGS) entry which is preliminary data.</text>
</comment>
<feature type="region of interest" description="Disordered" evidence="1">
    <location>
        <begin position="1"/>
        <end position="20"/>
    </location>
</feature>
<gene>
    <name evidence="2" type="ORF">AVEN_212061_1</name>
    <name evidence="3" type="ORF">AVEN_246715_1</name>
</gene>
<dbReference type="AlphaFoldDB" id="A0A4Y2T679"/>
<dbReference type="EMBL" id="BGPR01026026">
    <property type="protein sequence ID" value="GBN95430.1"/>
    <property type="molecule type" value="Genomic_DNA"/>
</dbReference>
<evidence type="ECO:0000313" key="3">
    <source>
        <dbReference type="EMBL" id="GBN95697.1"/>
    </source>
</evidence>
<keyword evidence="4" id="KW-1185">Reference proteome</keyword>
<feature type="region of interest" description="Disordered" evidence="1">
    <location>
        <begin position="41"/>
        <end position="72"/>
    </location>
</feature>
<accession>A0A4Y2T679</accession>
<name>A0A4Y2T679_ARAVE</name>
<evidence type="ECO:0000313" key="4">
    <source>
        <dbReference type="Proteomes" id="UP000499080"/>
    </source>
</evidence>
<evidence type="ECO:0000256" key="1">
    <source>
        <dbReference type="SAM" id="MobiDB-lite"/>
    </source>
</evidence>
<protein>
    <submittedName>
        <fullName evidence="2">Uncharacterized protein</fullName>
    </submittedName>
</protein>
<dbReference type="Proteomes" id="UP000499080">
    <property type="component" value="Unassembled WGS sequence"/>
</dbReference>
<organism evidence="2 4">
    <name type="scientific">Araneus ventricosus</name>
    <name type="common">Orbweaver spider</name>
    <name type="synonym">Epeira ventricosa</name>
    <dbReference type="NCBI Taxonomy" id="182803"/>
    <lineage>
        <taxon>Eukaryota</taxon>
        <taxon>Metazoa</taxon>
        <taxon>Ecdysozoa</taxon>
        <taxon>Arthropoda</taxon>
        <taxon>Chelicerata</taxon>
        <taxon>Arachnida</taxon>
        <taxon>Araneae</taxon>
        <taxon>Araneomorphae</taxon>
        <taxon>Entelegynae</taxon>
        <taxon>Araneoidea</taxon>
        <taxon>Araneidae</taxon>
        <taxon>Araneus</taxon>
    </lineage>
</organism>
<reference evidence="2 4" key="1">
    <citation type="journal article" date="2019" name="Sci. Rep.">
        <title>Orb-weaving spider Araneus ventricosus genome elucidates the spidroin gene catalogue.</title>
        <authorList>
            <person name="Kono N."/>
            <person name="Nakamura H."/>
            <person name="Ohtoshi R."/>
            <person name="Moran D.A.P."/>
            <person name="Shinohara A."/>
            <person name="Yoshida Y."/>
            <person name="Fujiwara M."/>
            <person name="Mori M."/>
            <person name="Tomita M."/>
            <person name="Arakawa K."/>
        </authorList>
    </citation>
    <scope>NUCLEOTIDE SEQUENCE [LARGE SCALE GENOMIC DNA]</scope>
</reference>
<sequence length="72" mass="7935">MTHCLTPLSGVKSSKSGSLGTVTEHVEKKVSKVKYDASRRKDTLFEKRKPPMGRRNVGVSQSGEFRAARGPF</sequence>
<proteinExistence type="predicted"/>
<dbReference type="EMBL" id="BGPR01026179">
    <property type="protein sequence ID" value="GBN95697.1"/>
    <property type="molecule type" value="Genomic_DNA"/>
</dbReference>